<dbReference type="SUPFAM" id="SSF51735">
    <property type="entry name" value="NAD(P)-binding Rossmann-fold domains"/>
    <property type="match status" value="1"/>
</dbReference>
<evidence type="ECO:0000256" key="1">
    <source>
        <dbReference type="SAM" id="MobiDB-lite"/>
    </source>
</evidence>
<feature type="compositionally biased region" description="Low complexity" evidence="1">
    <location>
        <begin position="1"/>
        <end position="16"/>
    </location>
</feature>
<dbReference type="Pfam" id="PF10727">
    <property type="entry name" value="Rossmann-like"/>
    <property type="match status" value="1"/>
</dbReference>
<dbReference type="Gene3D" id="1.10.1040.20">
    <property type="entry name" value="ProC-like, C-terminal domain"/>
    <property type="match status" value="1"/>
</dbReference>
<dbReference type="InterPro" id="IPR008927">
    <property type="entry name" value="6-PGluconate_DH-like_C_sf"/>
</dbReference>
<gene>
    <name evidence="4" type="ORF">V8G57_03690</name>
</gene>
<feature type="domain" description="Putative oxidoreductase/dehydrogenase Rossmann-like" evidence="2">
    <location>
        <begin position="24"/>
        <end position="143"/>
    </location>
</feature>
<dbReference type="PANTHER" id="PTHR40459">
    <property type="entry name" value="CONSERVED HYPOTHETICAL ALANINE AND LEUCINE RICH PROTEIN"/>
    <property type="match status" value="1"/>
</dbReference>
<dbReference type="SUPFAM" id="SSF48179">
    <property type="entry name" value="6-phosphogluconate dehydrogenase C-terminal domain-like"/>
    <property type="match status" value="1"/>
</dbReference>
<dbReference type="InterPro" id="IPR019665">
    <property type="entry name" value="OxRdtase/DH_put_Rossmann_dom"/>
</dbReference>
<dbReference type="InterPro" id="IPR037108">
    <property type="entry name" value="TM1727-like_C_sf"/>
</dbReference>
<evidence type="ECO:0000259" key="3">
    <source>
        <dbReference type="Pfam" id="PF10728"/>
    </source>
</evidence>
<feature type="region of interest" description="Disordered" evidence="1">
    <location>
        <begin position="1"/>
        <end position="26"/>
    </location>
</feature>
<sequence length="301" mass="30687">MAGTAGSAGATGQLGAMQGGSERRPPTLSIIGCGKVGRTLGRLWHDSRAFSLLDILNRTAASAQEASAFIGAGSVAASYGSLRSADVYLVAAGDDQIAACCSALAAAGKLQPGSIVFHCSGALSSLELAAASDHGAAVASIHPIRSFAVPQQVAEHFTGTWCGCEGDAAALAVLGPAFSAIGAQLVDIRREQKTLYHAAAVFASNYQVTLIDVAQQAYVAAGIAPELALQLIAPLLSESAANAFRLGPAAALTGPIARGDMATVARQYQAVQEWRPQVAGLYQQFAALTADLALRKKNGKP</sequence>
<name>A0ABU9PR51_9BURK</name>
<reference evidence="4 5" key="1">
    <citation type="submission" date="2024-02" db="EMBL/GenBank/DDBJ databases">
        <title>Draft genome sequence of Collimonas sp. strain H4R21, an effective mineral-weathering bacterial strain isolated from the beech rhizosphere.</title>
        <authorList>
            <person name="Morin E."/>
            <person name="Uroz S."/>
            <person name="Leveau J.H.J."/>
            <person name="Kumar R."/>
            <person name="Rey M.W."/>
            <person name="Pham J."/>
        </authorList>
    </citation>
    <scope>NUCLEOTIDE SEQUENCE [LARGE SCALE GENOMIC DNA]</scope>
    <source>
        <strain evidence="4 5">H4R21</strain>
    </source>
</reference>
<dbReference type="InterPro" id="IPR018931">
    <property type="entry name" value="DUF2520"/>
</dbReference>
<evidence type="ECO:0000313" key="4">
    <source>
        <dbReference type="EMBL" id="MEM4986485.1"/>
    </source>
</evidence>
<dbReference type="PANTHER" id="PTHR40459:SF1">
    <property type="entry name" value="CONSERVED HYPOTHETICAL ALANINE AND LEUCINE RICH PROTEIN"/>
    <property type="match status" value="1"/>
</dbReference>
<protein>
    <submittedName>
        <fullName evidence="4">Rossmann-like and DUF2520 domain-containing protein</fullName>
    </submittedName>
</protein>
<dbReference type="Gene3D" id="3.40.50.720">
    <property type="entry name" value="NAD(P)-binding Rossmann-like Domain"/>
    <property type="match status" value="1"/>
</dbReference>
<dbReference type="Pfam" id="PF10728">
    <property type="entry name" value="DUF2520"/>
    <property type="match status" value="1"/>
</dbReference>
<dbReference type="InterPro" id="IPR036291">
    <property type="entry name" value="NAD(P)-bd_dom_sf"/>
</dbReference>
<organism evidence="4 5">
    <name type="scientific">Collimonas rhizosphaerae</name>
    <dbReference type="NCBI Taxonomy" id="3126357"/>
    <lineage>
        <taxon>Bacteria</taxon>
        <taxon>Pseudomonadati</taxon>
        <taxon>Pseudomonadota</taxon>
        <taxon>Betaproteobacteria</taxon>
        <taxon>Burkholderiales</taxon>
        <taxon>Oxalobacteraceae</taxon>
        <taxon>Collimonas</taxon>
    </lineage>
</organism>
<evidence type="ECO:0000313" key="5">
    <source>
        <dbReference type="Proteomes" id="UP001495910"/>
    </source>
</evidence>
<proteinExistence type="predicted"/>
<accession>A0ABU9PR51</accession>
<evidence type="ECO:0000259" key="2">
    <source>
        <dbReference type="Pfam" id="PF10727"/>
    </source>
</evidence>
<dbReference type="RefSeq" id="WP_342828234.1">
    <property type="nucleotide sequence ID" value="NZ_JBANDC010000002.1"/>
</dbReference>
<dbReference type="Proteomes" id="UP001495910">
    <property type="component" value="Unassembled WGS sequence"/>
</dbReference>
<keyword evidence="5" id="KW-1185">Reference proteome</keyword>
<dbReference type="EMBL" id="JBANDC010000002">
    <property type="protein sequence ID" value="MEM4986485.1"/>
    <property type="molecule type" value="Genomic_DNA"/>
</dbReference>
<feature type="domain" description="DUF2520" evidence="3">
    <location>
        <begin position="161"/>
        <end position="287"/>
    </location>
</feature>
<comment type="caution">
    <text evidence="4">The sequence shown here is derived from an EMBL/GenBank/DDBJ whole genome shotgun (WGS) entry which is preliminary data.</text>
</comment>